<dbReference type="Gene3D" id="3.90.226.10">
    <property type="entry name" value="2-enoyl-CoA Hydratase, Chain A, domain 1"/>
    <property type="match status" value="1"/>
</dbReference>
<dbReference type="AlphaFoldDB" id="A0A1L3JAI0"/>
<dbReference type="PROSITE" id="PS00166">
    <property type="entry name" value="ENOYL_COA_HYDRATASE"/>
    <property type="match status" value="1"/>
</dbReference>
<dbReference type="PANTHER" id="PTHR43149:SF1">
    <property type="entry name" value="DELTA(3,5)-DELTA(2,4)-DIENOYL-COA ISOMERASE, MITOCHONDRIAL"/>
    <property type="match status" value="1"/>
</dbReference>
<dbReference type="OrthoDB" id="9802898at2"/>
<dbReference type="InterPro" id="IPR014748">
    <property type="entry name" value="Enoyl-CoA_hydra_C"/>
</dbReference>
<dbReference type="InterPro" id="IPR001753">
    <property type="entry name" value="Enoyl-CoA_hydra/iso"/>
</dbReference>
<dbReference type="InterPro" id="IPR029045">
    <property type="entry name" value="ClpP/crotonase-like_dom_sf"/>
</dbReference>
<dbReference type="Proteomes" id="UP000242561">
    <property type="component" value="Chromosome"/>
</dbReference>
<dbReference type="InterPro" id="IPR045002">
    <property type="entry name" value="Ech1-like"/>
</dbReference>
<evidence type="ECO:0000313" key="8">
    <source>
        <dbReference type="Proteomes" id="UP000242561"/>
    </source>
</evidence>
<evidence type="ECO:0000313" key="7">
    <source>
        <dbReference type="EMBL" id="APG62131.1"/>
    </source>
</evidence>
<sequence length="267" mass="29017">MENRVAIEILGEDGAQYAHVKLIRAEKMNALDPDMFNGIVSAIEQLKGMKHIRAVVLSGEGRSFCAGLDMASMAGGADPSGGKLLTDRTYGNSNIFQYVATGWRQLPMPVIAAVHGVCFGGGLQIMSGADVKFVTPDARLSVMEMKWGLVPDMGGFHLWRGNVRADILRHLTYSNEEFNGQQAVQYGFATHVDADPLARALELAATIAGKNPDAIRAAKRLFDDFIDGDEDAVLMAESVAQNKVMRKPNQIEAVMAGMQKREAKFTD</sequence>
<evidence type="ECO:0000256" key="6">
    <source>
        <dbReference type="RuleBase" id="RU003707"/>
    </source>
</evidence>
<dbReference type="GO" id="GO:0016853">
    <property type="term" value="F:isomerase activity"/>
    <property type="evidence" value="ECO:0007669"/>
    <property type="project" value="UniProtKB-KW"/>
</dbReference>
<dbReference type="PANTHER" id="PTHR43149">
    <property type="entry name" value="ENOYL-COA HYDRATASE"/>
    <property type="match status" value="1"/>
</dbReference>
<reference evidence="7 8" key="1">
    <citation type="submission" date="2016-11" db="EMBL/GenBank/DDBJ databases">
        <title>Sphingorhabdus sp. LPB0140, isolated from marine environment.</title>
        <authorList>
            <person name="Kim E."/>
            <person name="Yi H."/>
        </authorList>
    </citation>
    <scope>NUCLEOTIDE SEQUENCE [LARGE SCALE GENOMIC DNA]</scope>
    <source>
        <strain evidence="7 8">LPB0140</strain>
    </source>
</reference>
<evidence type="ECO:0000256" key="3">
    <source>
        <dbReference type="ARBA" id="ARBA00022832"/>
    </source>
</evidence>
<evidence type="ECO:0000256" key="4">
    <source>
        <dbReference type="ARBA" id="ARBA00023098"/>
    </source>
</evidence>
<dbReference type="Gene3D" id="1.10.12.10">
    <property type="entry name" value="Lyase 2-enoyl-coa Hydratase, Chain A, domain 2"/>
    <property type="match status" value="1"/>
</dbReference>
<organism evidence="7 8">
    <name type="scientific">Sphingorhabdus lutea</name>
    <dbReference type="NCBI Taxonomy" id="1913578"/>
    <lineage>
        <taxon>Bacteria</taxon>
        <taxon>Pseudomonadati</taxon>
        <taxon>Pseudomonadota</taxon>
        <taxon>Alphaproteobacteria</taxon>
        <taxon>Sphingomonadales</taxon>
        <taxon>Sphingomonadaceae</taxon>
        <taxon>Sphingorhabdus</taxon>
    </lineage>
</organism>
<dbReference type="InterPro" id="IPR018376">
    <property type="entry name" value="Enoyl-CoA_hyd/isom_CS"/>
</dbReference>
<keyword evidence="4" id="KW-0443">Lipid metabolism</keyword>
<accession>A0A1L3JAI0</accession>
<evidence type="ECO:0000256" key="2">
    <source>
        <dbReference type="ARBA" id="ARBA00005254"/>
    </source>
</evidence>
<gene>
    <name evidence="7" type="ORF">LPB140_04150</name>
</gene>
<keyword evidence="5" id="KW-0413">Isomerase</keyword>
<comment type="similarity">
    <text evidence="2 6">Belongs to the enoyl-CoA hydratase/isomerase family.</text>
</comment>
<dbReference type="RefSeq" id="WP_072558781.1">
    <property type="nucleotide sequence ID" value="NZ_CP018154.1"/>
</dbReference>
<evidence type="ECO:0000256" key="5">
    <source>
        <dbReference type="ARBA" id="ARBA00023235"/>
    </source>
</evidence>
<dbReference type="CDD" id="cd06558">
    <property type="entry name" value="crotonase-like"/>
    <property type="match status" value="1"/>
</dbReference>
<protein>
    <submittedName>
        <fullName evidence="7">Enoyl-CoA hydratase</fullName>
    </submittedName>
</protein>
<name>A0A1L3JAI0_9SPHN</name>
<dbReference type="GO" id="GO:0006635">
    <property type="term" value="P:fatty acid beta-oxidation"/>
    <property type="evidence" value="ECO:0007669"/>
    <property type="project" value="UniProtKB-UniPathway"/>
</dbReference>
<dbReference type="EMBL" id="CP018154">
    <property type="protein sequence ID" value="APG62131.1"/>
    <property type="molecule type" value="Genomic_DNA"/>
</dbReference>
<dbReference type="STRING" id="1913578.LPB140_04150"/>
<dbReference type="SUPFAM" id="SSF52096">
    <property type="entry name" value="ClpP/crotonase"/>
    <property type="match status" value="1"/>
</dbReference>
<proteinExistence type="inferred from homology"/>
<keyword evidence="3" id="KW-0276">Fatty acid metabolism</keyword>
<dbReference type="NCBIfam" id="NF005699">
    <property type="entry name" value="PRK07509.1"/>
    <property type="match status" value="1"/>
</dbReference>
<dbReference type="Pfam" id="PF00378">
    <property type="entry name" value="ECH_1"/>
    <property type="match status" value="1"/>
</dbReference>
<dbReference type="UniPathway" id="UPA00659"/>
<keyword evidence="8" id="KW-1185">Reference proteome</keyword>
<evidence type="ECO:0000256" key="1">
    <source>
        <dbReference type="ARBA" id="ARBA00005005"/>
    </source>
</evidence>
<dbReference type="KEGG" id="sphl:LPB140_04150"/>
<comment type="pathway">
    <text evidence="1">Lipid metabolism; fatty acid beta-oxidation.</text>
</comment>